<dbReference type="Pfam" id="PF08448">
    <property type="entry name" value="PAS_4"/>
    <property type="match status" value="1"/>
</dbReference>
<dbReference type="Pfam" id="PF00989">
    <property type="entry name" value="PAS"/>
    <property type="match status" value="1"/>
</dbReference>
<dbReference type="SMART" id="SM00091">
    <property type="entry name" value="PAS"/>
    <property type="match status" value="2"/>
</dbReference>
<keyword evidence="4" id="KW-1185">Reference proteome</keyword>
<dbReference type="RefSeq" id="WP_351962513.1">
    <property type="nucleotide sequence ID" value="NZ_JBEOZM010000048.1"/>
</dbReference>
<sequence>MNGLLAPVPGSSITPGLDLSIHQTAEQLGGLHRRGTQKGEAVGSSAATAVSEAQTAIKRVRPAIALLDEQGTVVGWSQAAQQLVGYSAMEVVGRSAGVLLVAADDRARASQAAQESTLRGCWSDLAQVRHRDGRSIDVFLCVSSLSGHDGRDWWVVCAADKASLPAWPAKVTAAEPLHARLPLPSRLPIGVVIRDTHLRCIQANDTQGSKDGIPLHKRLGRRLTEAAPGAKAEMLEAVMRQVLESGDPAIDVDYQAFLPANVRSNRMLTASYVRLDDAQGRALGVCVVSVDVTDSRRARERLAILGEASRRIGTTLDVMQTGQELADLAVPLLADYATVDLAESVPLGEEPLAHLSPQGGRIPVFRRAGLASIHPGTPESLFARGEPVFVPPTSPFTGVLHSGKSHFEPLLDASPGTWLDHHDAARAQKLREHAMHSLMIVPIKARGAMLGVAVFVRTKDARPFEEDDLLLAEELVNWAALALDNARQYVRERSAALALQRLLLPHRPTGGSAADVAWRYLPADSHHGIGGDWFDVIPLSGARVALVVGDVVGHGINAAAKMGQLRTAMRTLADMDMSPDEVLSRLDEQVIRLTEAEAEPRHQATTAMAATCLYAVYDPVTRTCTMARAGHPLPAIIDPHGHVTFPDLPTGAPLGLGLVPFESVTWELTEGSVLALYTDGLVEVRDQDISAGMNRLRAALARPDLTLDDLCSSAVDTLRTQPPSDDVTLLLARTRSLNADQVASWQFPSDPAIVGRARTLATRQLTQWGLEQLAESTELIVSELFTNAIIHGSSDCNGDRTIGLRLIRHEMLTCEVSDASNSHPSARHARTTDEHGRGLFLVNQLSRRWGTRHTSDGKIIWADQQLPTNA</sequence>
<accession>A0ABV1TX09</accession>
<dbReference type="Proteomes" id="UP001490365">
    <property type="component" value="Unassembled WGS sequence"/>
</dbReference>
<dbReference type="SUPFAM" id="SSF55781">
    <property type="entry name" value="GAF domain-like"/>
    <property type="match status" value="1"/>
</dbReference>
<dbReference type="Pfam" id="PF13581">
    <property type="entry name" value="HATPase_c_2"/>
    <property type="match status" value="1"/>
</dbReference>
<dbReference type="Gene3D" id="3.30.450.40">
    <property type="match status" value="1"/>
</dbReference>
<dbReference type="Gene3D" id="3.30.565.10">
    <property type="entry name" value="Histidine kinase-like ATPase, C-terminal domain"/>
    <property type="match status" value="1"/>
</dbReference>
<evidence type="ECO:0000313" key="3">
    <source>
        <dbReference type="EMBL" id="MER6274294.1"/>
    </source>
</evidence>
<dbReference type="InterPro" id="IPR035965">
    <property type="entry name" value="PAS-like_dom_sf"/>
</dbReference>
<dbReference type="InterPro" id="IPR036457">
    <property type="entry name" value="PPM-type-like_dom_sf"/>
</dbReference>
<dbReference type="InterPro" id="IPR003594">
    <property type="entry name" value="HATPase_dom"/>
</dbReference>
<dbReference type="Gene3D" id="3.60.40.10">
    <property type="entry name" value="PPM-type phosphatase domain"/>
    <property type="match status" value="1"/>
</dbReference>
<dbReference type="InterPro" id="IPR013767">
    <property type="entry name" value="PAS_fold"/>
</dbReference>
<dbReference type="NCBIfam" id="TIGR00229">
    <property type="entry name" value="sensory_box"/>
    <property type="match status" value="1"/>
</dbReference>
<dbReference type="SUPFAM" id="SSF55785">
    <property type="entry name" value="PYP-like sensor domain (PAS domain)"/>
    <property type="match status" value="2"/>
</dbReference>
<dbReference type="InterPro" id="IPR052016">
    <property type="entry name" value="Bact_Sigma-Reg"/>
</dbReference>
<dbReference type="PANTHER" id="PTHR43156:SF2">
    <property type="entry name" value="STAGE II SPORULATION PROTEIN E"/>
    <property type="match status" value="1"/>
</dbReference>
<evidence type="ECO:0000256" key="1">
    <source>
        <dbReference type="ARBA" id="ARBA00022801"/>
    </source>
</evidence>
<feature type="domain" description="PAS" evidence="2">
    <location>
        <begin position="49"/>
        <end position="120"/>
    </location>
</feature>
<name>A0ABV1TX09_9ACTN</name>
<dbReference type="CDD" id="cd00130">
    <property type="entry name" value="PAS"/>
    <property type="match status" value="1"/>
</dbReference>
<dbReference type="PROSITE" id="PS50112">
    <property type="entry name" value="PAS"/>
    <property type="match status" value="1"/>
</dbReference>
<dbReference type="Gene3D" id="3.30.450.20">
    <property type="entry name" value="PAS domain"/>
    <property type="match status" value="2"/>
</dbReference>
<gene>
    <name evidence="3" type="ORF">ABT211_44720</name>
</gene>
<dbReference type="InterPro" id="IPR013656">
    <property type="entry name" value="PAS_4"/>
</dbReference>
<comment type="caution">
    <text evidence="3">The sequence shown here is derived from an EMBL/GenBank/DDBJ whole genome shotgun (WGS) entry which is preliminary data.</text>
</comment>
<dbReference type="CDD" id="cd16936">
    <property type="entry name" value="HATPase_RsbW-like"/>
    <property type="match status" value="1"/>
</dbReference>
<evidence type="ECO:0000313" key="4">
    <source>
        <dbReference type="Proteomes" id="UP001490365"/>
    </source>
</evidence>
<dbReference type="SUPFAM" id="SSF81606">
    <property type="entry name" value="PP2C-like"/>
    <property type="match status" value="1"/>
</dbReference>
<dbReference type="SUPFAM" id="SSF55874">
    <property type="entry name" value="ATPase domain of HSP90 chaperone/DNA topoisomerase II/histidine kinase"/>
    <property type="match status" value="1"/>
</dbReference>
<dbReference type="InterPro" id="IPR029016">
    <property type="entry name" value="GAF-like_dom_sf"/>
</dbReference>
<dbReference type="Pfam" id="PF07228">
    <property type="entry name" value="SpoIIE"/>
    <property type="match status" value="1"/>
</dbReference>
<dbReference type="SMART" id="SM00331">
    <property type="entry name" value="PP2C_SIG"/>
    <property type="match status" value="1"/>
</dbReference>
<dbReference type="Pfam" id="PF01590">
    <property type="entry name" value="GAF"/>
    <property type="match status" value="1"/>
</dbReference>
<dbReference type="SMART" id="SM00065">
    <property type="entry name" value="GAF"/>
    <property type="match status" value="1"/>
</dbReference>
<organism evidence="3 4">
    <name type="scientific">Streptomyces sp. 900105755</name>
    <dbReference type="NCBI Taxonomy" id="3154389"/>
    <lineage>
        <taxon>Bacteria</taxon>
        <taxon>Bacillati</taxon>
        <taxon>Actinomycetota</taxon>
        <taxon>Actinomycetes</taxon>
        <taxon>Kitasatosporales</taxon>
        <taxon>Streptomycetaceae</taxon>
        <taxon>Streptomyces</taxon>
    </lineage>
</organism>
<dbReference type="PANTHER" id="PTHR43156">
    <property type="entry name" value="STAGE II SPORULATION PROTEIN E-RELATED"/>
    <property type="match status" value="1"/>
</dbReference>
<reference evidence="3 4" key="1">
    <citation type="submission" date="2024-06" db="EMBL/GenBank/DDBJ databases">
        <title>The Natural Products Discovery Center: Release of the First 8490 Sequenced Strains for Exploring Actinobacteria Biosynthetic Diversity.</title>
        <authorList>
            <person name="Kalkreuter E."/>
            <person name="Kautsar S.A."/>
            <person name="Yang D."/>
            <person name="Bader C.D."/>
            <person name="Teijaro C.N."/>
            <person name="Fluegel L."/>
            <person name="Davis C.M."/>
            <person name="Simpson J.R."/>
            <person name="Lauterbach L."/>
            <person name="Steele A.D."/>
            <person name="Gui C."/>
            <person name="Meng S."/>
            <person name="Li G."/>
            <person name="Viehrig K."/>
            <person name="Ye F."/>
            <person name="Su P."/>
            <person name="Kiefer A.F."/>
            <person name="Nichols A."/>
            <person name="Cepeda A.J."/>
            <person name="Yan W."/>
            <person name="Fan B."/>
            <person name="Jiang Y."/>
            <person name="Adhikari A."/>
            <person name="Zheng C.-J."/>
            <person name="Schuster L."/>
            <person name="Cowan T.M."/>
            <person name="Smanski M.J."/>
            <person name="Chevrette M.G."/>
            <person name="De Carvalho L.P.S."/>
            <person name="Shen B."/>
        </authorList>
    </citation>
    <scope>NUCLEOTIDE SEQUENCE [LARGE SCALE GENOMIC DNA]</scope>
    <source>
        <strain evidence="3 4">NPDC001694</strain>
    </source>
</reference>
<dbReference type="InterPro" id="IPR000014">
    <property type="entry name" value="PAS"/>
</dbReference>
<proteinExistence type="predicted"/>
<keyword evidence="1" id="KW-0378">Hydrolase</keyword>
<protein>
    <submittedName>
        <fullName evidence="3">SpoIIE family protein phosphatase</fullName>
    </submittedName>
</protein>
<dbReference type="InterPro" id="IPR001932">
    <property type="entry name" value="PPM-type_phosphatase-like_dom"/>
</dbReference>
<dbReference type="EMBL" id="JBEOZM010000048">
    <property type="protein sequence ID" value="MER6274294.1"/>
    <property type="molecule type" value="Genomic_DNA"/>
</dbReference>
<dbReference type="InterPro" id="IPR003018">
    <property type="entry name" value="GAF"/>
</dbReference>
<dbReference type="InterPro" id="IPR036890">
    <property type="entry name" value="HATPase_C_sf"/>
</dbReference>
<evidence type="ECO:0000259" key="2">
    <source>
        <dbReference type="PROSITE" id="PS50112"/>
    </source>
</evidence>